<dbReference type="PANTHER" id="PTHR22870:SF408">
    <property type="entry name" value="OS09G0560450 PROTEIN"/>
    <property type="match status" value="1"/>
</dbReference>
<comment type="caution">
    <text evidence="4">The sequence shown here is derived from an EMBL/GenBank/DDBJ whole genome shotgun (WGS) entry which is preliminary data.</text>
</comment>
<dbReference type="PROSITE" id="PS50012">
    <property type="entry name" value="RCC1_3"/>
    <property type="match status" value="2"/>
</dbReference>
<gene>
    <name evidence="4" type="ORF">SteCoe_22376</name>
</gene>
<organism evidence="4 5">
    <name type="scientific">Stentor coeruleus</name>
    <dbReference type="NCBI Taxonomy" id="5963"/>
    <lineage>
        <taxon>Eukaryota</taxon>
        <taxon>Sar</taxon>
        <taxon>Alveolata</taxon>
        <taxon>Ciliophora</taxon>
        <taxon>Postciliodesmatophora</taxon>
        <taxon>Heterotrichea</taxon>
        <taxon>Heterotrichida</taxon>
        <taxon>Stentoridae</taxon>
        <taxon>Stentor</taxon>
    </lineage>
</organism>
<dbReference type="SUPFAM" id="SSF50985">
    <property type="entry name" value="RCC1/BLIP-II"/>
    <property type="match status" value="1"/>
</dbReference>
<sequence>MNPLSIWLGFHTFSKTNLNETRKIVSFFLSSDWGISETSSGSLFIFKLPLQSPQKLLNITAKVLSISCNHTMVLILTTIGDIWLWGDDPNKFGLFGQNNLYSSHTAIKIPSFSTSNIIQASLSEHHAGALCQEGFLYTWGTGYNGELCSDLTFSPEPQVVDNSTIFNISQVLCGENYTAICTTGGFMYIYATKHDFLYAHQSNQPFVIEDLQDFYIEKLYDSKFGIVIITDEGKGFLLENTTKRIIGLPCSKKIHMVATCLKGIVGVPIDKKKMYIWTKENNQWNPLVFKLGSGMISQIHSGKGDNIYVIGYNLEDMENGVLYGESPETTPLKVREKEKIEFDEIFSKFKTSLVGSGLNMKKEACGGIIKVLSGSLCSAFADIRNYVLVKAMFDKAYASSFTPSYIEKAIQRVIVINKSFAFQCVKSFTKYHYLTDPKLRNNVRAIKSLAPKLFRILSKIVFKKIVGDKYRKRSAFVKRKGRIAELLQKATKRYRRKPFSKIMFRGNRDAFRKSAATKLKFSAFGRKFDLYFDVLINKSLINQRKLSFIRINAFSSLKFEQALQRSFKRWLKALTLWKNTKVINNLKKNAAILIFSELQSLVKTRYHSLILLLKPRKSVFEIKFGAFLLFSTIGKAINKSMIQSFNAIQRYRYHSSLESMIDILKIAIHRSIIASFHSIKIYSISHYNNKIVKFALFAQSYSEKNLYRQKLKGFNSFKITYFNRSMFSEVTMEKSFRSQPGCGLLSTPPSSPGPDFSITSDVLQKSMIVKSCSNKIIERKPSLTSMQKNMVMKISEKMSNESKSSQVLPQAKPKGKIPSKPTLPDKKVPMSDLKEKAKKSLPKTKDQPLIQRKRSETFPKETPKTVVKSILKDSERKSLRYRNSLEKLKNTLQKFLKSRLLNVFLSFKLFKTLKNSKFLITLNNARAIGTQPPTEQPSPRTSIKALSIASKSSQKTESTVPDLTPVQTSAAATWKSKLISLGLNKILRILTIHDKKLVFKRLIIKKY</sequence>
<feature type="repeat" description="RCC1" evidence="2">
    <location>
        <begin position="80"/>
        <end position="133"/>
    </location>
</feature>
<proteinExistence type="predicted"/>
<dbReference type="InterPro" id="IPR009091">
    <property type="entry name" value="RCC1/BLIP-II"/>
</dbReference>
<dbReference type="InterPro" id="IPR051210">
    <property type="entry name" value="Ub_ligase/GEF_domain"/>
</dbReference>
<accession>A0A1R2BMC0</accession>
<name>A0A1R2BMC0_9CILI</name>
<dbReference type="Gene3D" id="2.130.10.30">
    <property type="entry name" value="Regulator of chromosome condensation 1/beta-lactamase-inhibitor protein II"/>
    <property type="match status" value="1"/>
</dbReference>
<evidence type="ECO:0000313" key="5">
    <source>
        <dbReference type="Proteomes" id="UP000187209"/>
    </source>
</evidence>
<reference evidence="4 5" key="1">
    <citation type="submission" date="2016-11" db="EMBL/GenBank/DDBJ databases">
        <title>The macronuclear genome of Stentor coeruleus: a giant cell with tiny introns.</title>
        <authorList>
            <person name="Slabodnick M."/>
            <person name="Ruby J.G."/>
            <person name="Reiff S.B."/>
            <person name="Swart E.C."/>
            <person name="Gosai S."/>
            <person name="Prabakaran S."/>
            <person name="Witkowska E."/>
            <person name="Larue G.E."/>
            <person name="Fisher S."/>
            <person name="Freeman R.M."/>
            <person name="Gunawardena J."/>
            <person name="Chu W."/>
            <person name="Stover N.A."/>
            <person name="Gregory B.D."/>
            <person name="Nowacki M."/>
            <person name="Derisi J."/>
            <person name="Roy S.W."/>
            <person name="Marshall W.F."/>
            <person name="Sood P."/>
        </authorList>
    </citation>
    <scope>NUCLEOTIDE SEQUENCE [LARGE SCALE GENOMIC DNA]</scope>
    <source>
        <strain evidence="4">WM001</strain>
    </source>
</reference>
<evidence type="ECO:0000313" key="4">
    <source>
        <dbReference type="EMBL" id="OMJ77937.1"/>
    </source>
</evidence>
<feature type="compositionally biased region" description="Basic and acidic residues" evidence="3">
    <location>
        <begin position="823"/>
        <end position="835"/>
    </location>
</feature>
<feature type="region of interest" description="Disordered" evidence="3">
    <location>
        <begin position="797"/>
        <end position="847"/>
    </location>
</feature>
<keyword evidence="1" id="KW-0677">Repeat</keyword>
<keyword evidence="5" id="KW-1185">Reference proteome</keyword>
<evidence type="ECO:0000256" key="2">
    <source>
        <dbReference type="PROSITE-ProRule" id="PRU00235"/>
    </source>
</evidence>
<dbReference type="PANTHER" id="PTHR22870">
    <property type="entry name" value="REGULATOR OF CHROMOSOME CONDENSATION"/>
    <property type="match status" value="1"/>
</dbReference>
<evidence type="ECO:0000256" key="1">
    <source>
        <dbReference type="ARBA" id="ARBA00022737"/>
    </source>
</evidence>
<dbReference type="InterPro" id="IPR000408">
    <property type="entry name" value="Reg_chr_condens"/>
</dbReference>
<dbReference type="EMBL" id="MPUH01000548">
    <property type="protein sequence ID" value="OMJ77937.1"/>
    <property type="molecule type" value="Genomic_DNA"/>
</dbReference>
<dbReference type="AlphaFoldDB" id="A0A1R2BMC0"/>
<feature type="repeat" description="RCC1" evidence="2">
    <location>
        <begin position="134"/>
        <end position="184"/>
    </location>
</feature>
<dbReference type="Proteomes" id="UP000187209">
    <property type="component" value="Unassembled WGS sequence"/>
</dbReference>
<protein>
    <submittedName>
        <fullName evidence="4">Uncharacterized protein</fullName>
    </submittedName>
</protein>
<evidence type="ECO:0000256" key="3">
    <source>
        <dbReference type="SAM" id="MobiDB-lite"/>
    </source>
</evidence>